<dbReference type="PANTHER" id="PTHR10044:SF139">
    <property type="entry name" value="DEATH-ASSOCIATED INHIBITOR OF APOPTOSIS 2"/>
    <property type="match status" value="1"/>
</dbReference>
<keyword evidence="3" id="KW-1185">Reference proteome</keyword>
<dbReference type="CDD" id="cd00022">
    <property type="entry name" value="BIR"/>
    <property type="match status" value="3"/>
</dbReference>
<accession>A0AAD9P5Y4</accession>
<evidence type="ECO:0000313" key="3">
    <source>
        <dbReference type="Proteomes" id="UP001209878"/>
    </source>
</evidence>
<feature type="region of interest" description="Disordered" evidence="1">
    <location>
        <begin position="87"/>
        <end position="121"/>
    </location>
</feature>
<dbReference type="GO" id="GO:0005737">
    <property type="term" value="C:cytoplasm"/>
    <property type="evidence" value="ECO:0007669"/>
    <property type="project" value="TreeGrafter"/>
</dbReference>
<dbReference type="Proteomes" id="UP001209878">
    <property type="component" value="Unassembled WGS sequence"/>
</dbReference>
<reference evidence="2" key="1">
    <citation type="journal article" date="2023" name="Mol. Biol. Evol.">
        <title>Third-Generation Sequencing Reveals the Adaptive Role of the Epigenome in Three Deep-Sea Polychaetes.</title>
        <authorList>
            <person name="Perez M."/>
            <person name="Aroh O."/>
            <person name="Sun Y."/>
            <person name="Lan Y."/>
            <person name="Juniper S.K."/>
            <person name="Young C.R."/>
            <person name="Angers B."/>
            <person name="Qian P.Y."/>
        </authorList>
    </citation>
    <scope>NUCLEOTIDE SEQUENCE</scope>
    <source>
        <strain evidence="2">R07B-5</strain>
    </source>
</reference>
<dbReference type="GO" id="GO:0005634">
    <property type="term" value="C:nucleus"/>
    <property type="evidence" value="ECO:0007669"/>
    <property type="project" value="TreeGrafter"/>
</dbReference>
<gene>
    <name evidence="2" type="ORF">NP493_123g06005</name>
</gene>
<dbReference type="InterPro" id="IPR001370">
    <property type="entry name" value="BIR_rpt"/>
</dbReference>
<dbReference type="PROSITE" id="PS01282">
    <property type="entry name" value="BIR_REPEAT_1"/>
    <property type="match status" value="1"/>
</dbReference>
<proteinExistence type="predicted"/>
<dbReference type="AlphaFoldDB" id="A0AAD9P5Y4"/>
<sequence>MYHGSSIQPNPQMGNQLLRLASFQNMPELADIFPSIVAKAGFYHTGEGDAMACYSCGLLLNERESCVHPMTVHRRLSPECQFVVSQPTDNVSAEQDVPSTSGSSSEMSQRQRTGRSWNNGGRGHYAQSASFAGYLHAATGTNDDQTSYVSSPFSSTHVYTNVDRFPSIHMRVRINNNDPTLLEEMKSERCRLSSYASWPRDTNIAPEALALAGLFYLCRADRVKCAFCSGILRNWGPSEEPMRKHRQLFPRCPFLRDPRVAGNVAIGEEPSEEHLLNVTCSTSNGTTVEQLGIETARPKHPGMAVEAVRLASFDRWPRNTPVSPESLARAGFYYSGVPGEVCCFFCDGYLSRWKTDDEPMTKHRQYYPSCGFVKLLNETVRDAGDALPNHQVSL</sequence>
<dbReference type="EMBL" id="JAODUO010000123">
    <property type="protein sequence ID" value="KAK2188767.1"/>
    <property type="molecule type" value="Genomic_DNA"/>
</dbReference>
<feature type="compositionally biased region" description="Polar residues" evidence="1">
    <location>
        <begin position="87"/>
        <end position="119"/>
    </location>
</feature>
<evidence type="ECO:0000256" key="1">
    <source>
        <dbReference type="SAM" id="MobiDB-lite"/>
    </source>
</evidence>
<evidence type="ECO:0000313" key="2">
    <source>
        <dbReference type="EMBL" id="KAK2188767.1"/>
    </source>
</evidence>
<dbReference type="SUPFAM" id="SSF57924">
    <property type="entry name" value="Inhibitor of apoptosis (IAP) repeat"/>
    <property type="match status" value="3"/>
</dbReference>
<dbReference type="Pfam" id="PF00653">
    <property type="entry name" value="BIR"/>
    <property type="match status" value="3"/>
</dbReference>
<dbReference type="Gene3D" id="1.10.1170.10">
    <property type="entry name" value="Inhibitor Of Apoptosis Protein (2mihbC-IAP-1), Chain A"/>
    <property type="match status" value="3"/>
</dbReference>
<comment type="caution">
    <text evidence="2">The sequence shown here is derived from an EMBL/GenBank/DDBJ whole genome shotgun (WGS) entry which is preliminary data.</text>
</comment>
<dbReference type="PROSITE" id="PS50143">
    <property type="entry name" value="BIR_REPEAT_2"/>
    <property type="match status" value="3"/>
</dbReference>
<protein>
    <submittedName>
        <fullName evidence="2">Uncharacterized protein</fullName>
    </submittedName>
</protein>
<dbReference type="GO" id="GO:0051726">
    <property type="term" value="P:regulation of cell cycle"/>
    <property type="evidence" value="ECO:0007669"/>
    <property type="project" value="TreeGrafter"/>
</dbReference>
<dbReference type="SMART" id="SM00238">
    <property type="entry name" value="BIR"/>
    <property type="match status" value="3"/>
</dbReference>
<name>A0AAD9P5Y4_RIDPI</name>
<organism evidence="2 3">
    <name type="scientific">Ridgeia piscesae</name>
    <name type="common">Tubeworm</name>
    <dbReference type="NCBI Taxonomy" id="27915"/>
    <lineage>
        <taxon>Eukaryota</taxon>
        <taxon>Metazoa</taxon>
        <taxon>Spiralia</taxon>
        <taxon>Lophotrochozoa</taxon>
        <taxon>Annelida</taxon>
        <taxon>Polychaeta</taxon>
        <taxon>Sedentaria</taxon>
        <taxon>Canalipalpata</taxon>
        <taxon>Sabellida</taxon>
        <taxon>Siboglinidae</taxon>
        <taxon>Ridgeia</taxon>
    </lineage>
</organism>
<dbReference type="InterPro" id="IPR050784">
    <property type="entry name" value="IAP"/>
</dbReference>
<dbReference type="PANTHER" id="PTHR10044">
    <property type="entry name" value="INHIBITOR OF APOPTOSIS"/>
    <property type="match status" value="1"/>
</dbReference>